<reference evidence="2" key="1">
    <citation type="submission" date="2022-12" db="EMBL/GenBank/DDBJ databases">
        <title>Draft genome assemblies for two species of Escallonia (Escalloniales).</title>
        <authorList>
            <person name="Chanderbali A."/>
            <person name="Dervinis C."/>
            <person name="Anghel I."/>
            <person name="Soltis D."/>
            <person name="Soltis P."/>
            <person name="Zapata F."/>
        </authorList>
    </citation>
    <scope>NUCLEOTIDE SEQUENCE</scope>
    <source>
        <strain evidence="2">UCBG64.0493</strain>
        <tissue evidence="2">Leaf</tissue>
    </source>
</reference>
<evidence type="ECO:0000259" key="1">
    <source>
        <dbReference type="Pfam" id="PF13963"/>
    </source>
</evidence>
<keyword evidence="3" id="KW-1185">Reference proteome</keyword>
<evidence type="ECO:0000313" key="3">
    <source>
        <dbReference type="Proteomes" id="UP001188597"/>
    </source>
</evidence>
<comment type="caution">
    <text evidence="2">The sequence shown here is derived from an EMBL/GenBank/DDBJ whole genome shotgun (WGS) entry which is preliminary data.</text>
</comment>
<dbReference type="InterPro" id="IPR029480">
    <property type="entry name" value="Transpos_assoc"/>
</dbReference>
<gene>
    <name evidence="2" type="ORF">RJ639_012726</name>
</gene>
<protein>
    <recommendedName>
        <fullName evidence="1">Transposase-associated domain-containing protein</fullName>
    </recommendedName>
</protein>
<name>A0AA88VQV2_9ASTE</name>
<dbReference type="Pfam" id="PF13963">
    <property type="entry name" value="Transpos_assoc"/>
    <property type="match status" value="1"/>
</dbReference>
<evidence type="ECO:0000313" key="2">
    <source>
        <dbReference type="EMBL" id="KAK3012093.1"/>
    </source>
</evidence>
<dbReference type="AlphaFoldDB" id="A0AA88VQV2"/>
<dbReference type="Proteomes" id="UP001188597">
    <property type="component" value="Unassembled WGS sequence"/>
</dbReference>
<accession>A0AA88VQV2</accession>
<sequence length="180" mass="20247">MDKSWMNQCRTSSAYFKEVEEFLDFVFANASIDGEINFHCDMCGNSISVLQIDACGHLICNGFIRSYTEWIAHWEVKSSAAHMSRAHVALDVSDDMQGILHDRFHVSTDEFRDGATDVAMDGPNAEAKKFYKLLCVMNGGSEKACKTAKKEGAASVGFCWWNKSVRCVFKEKKRLPTQPI</sequence>
<dbReference type="EMBL" id="JAVXUP010001401">
    <property type="protein sequence ID" value="KAK3012093.1"/>
    <property type="molecule type" value="Genomic_DNA"/>
</dbReference>
<feature type="domain" description="Transposase-associated" evidence="1">
    <location>
        <begin position="3"/>
        <end position="75"/>
    </location>
</feature>
<proteinExistence type="predicted"/>
<organism evidence="2 3">
    <name type="scientific">Escallonia herrerae</name>
    <dbReference type="NCBI Taxonomy" id="1293975"/>
    <lineage>
        <taxon>Eukaryota</taxon>
        <taxon>Viridiplantae</taxon>
        <taxon>Streptophyta</taxon>
        <taxon>Embryophyta</taxon>
        <taxon>Tracheophyta</taxon>
        <taxon>Spermatophyta</taxon>
        <taxon>Magnoliopsida</taxon>
        <taxon>eudicotyledons</taxon>
        <taxon>Gunneridae</taxon>
        <taxon>Pentapetalae</taxon>
        <taxon>asterids</taxon>
        <taxon>campanulids</taxon>
        <taxon>Escalloniales</taxon>
        <taxon>Escalloniaceae</taxon>
        <taxon>Escallonia</taxon>
    </lineage>
</organism>